<evidence type="ECO:0000313" key="1">
    <source>
        <dbReference type="EMBL" id="KAI4376429.1"/>
    </source>
</evidence>
<sequence>MNADAQESSCPTLPERICLNFLRLVAVIEFLTVTFIDCFELRPRPRSRGSRELSYLARETSFTVDDVEVLYELFKKVSSSVIDDGLIHKEELQLAVLQAPAEENLLLDRVFDLFDENNDGVIEFEEFIHTLNVFHPYTPIEKKIDFAFRLYDLEQTGYIERDDVERLVITILMESEMKLPDELLEAIINKTFDDADLDRDGRISKQEWKAFVAKRPSLLRNMTLPFLRDLATLFPRCVLDAEVNGHLGNAVTSRSWR</sequence>
<reference evidence="2" key="1">
    <citation type="journal article" date="2023" name="Front. Plant Sci.">
        <title>Chromosomal-level genome assembly of Melastoma candidum provides insights into trichome evolution.</title>
        <authorList>
            <person name="Zhong Y."/>
            <person name="Wu W."/>
            <person name="Sun C."/>
            <person name="Zou P."/>
            <person name="Liu Y."/>
            <person name="Dai S."/>
            <person name="Zhou R."/>
        </authorList>
    </citation>
    <scope>NUCLEOTIDE SEQUENCE [LARGE SCALE GENOMIC DNA]</scope>
</reference>
<proteinExistence type="predicted"/>
<gene>
    <name evidence="1" type="ORF">MLD38_014192</name>
</gene>
<dbReference type="Proteomes" id="UP001057402">
    <property type="component" value="Chromosome 4"/>
</dbReference>
<name>A0ACB9RFP8_9MYRT</name>
<accession>A0ACB9RFP8</accession>
<keyword evidence="2" id="KW-1185">Reference proteome</keyword>
<dbReference type="EMBL" id="CM042883">
    <property type="protein sequence ID" value="KAI4376429.1"/>
    <property type="molecule type" value="Genomic_DNA"/>
</dbReference>
<evidence type="ECO:0000313" key="2">
    <source>
        <dbReference type="Proteomes" id="UP001057402"/>
    </source>
</evidence>
<comment type="caution">
    <text evidence="1">The sequence shown here is derived from an EMBL/GenBank/DDBJ whole genome shotgun (WGS) entry which is preliminary data.</text>
</comment>
<organism evidence="1 2">
    <name type="scientific">Melastoma candidum</name>
    <dbReference type="NCBI Taxonomy" id="119954"/>
    <lineage>
        <taxon>Eukaryota</taxon>
        <taxon>Viridiplantae</taxon>
        <taxon>Streptophyta</taxon>
        <taxon>Embryophyta</taxon>
        <taxon>Tracheophyta</taxon>
        <taxon>Spermatophyta</taxon>
        <taxon>Magnoliopsida</taxon>
        <taxon>eudicotyledons</taxon>
        <taxon>Gunneridae</taxon>
        <taxon>Pentapetalae</taxon>
        <taxon>rosids</taxon>
        <taxon>malvids</taxon>
        <taxon>Myrtales</taxon>
        <taxon>Melastomataceae</taxon>
        <taxon>Melastomatoideae</taxon>
        <taxon>Melastomateae</taxon>
        <taxon>Melastoma</taxon>
    </lineage>
</organism>
<protein>
    <submittedName>
        <fullName evidence="1">Uncharacterized protein</fullName>
    </submittedName>
</protein>